<gene>
    <name evidence="8" type="ORF">FSB_LOCUS4551</name>
</gene>
<evidence type="ECO:0000256" key="3">
    <source>
        <dbReference type="ARBA" id="ARBA00023125"/>
    </source>
</evidence>
<evidence type="ECO:0000256" key="2">
    <source>
        <dbReference type="ARBA" id="ARBA00023015"/>
    </source>
</evidence>
<evidence type="ECO:0000256" key="1">
    <source>
        <dbReference type="ARBA" id="ARBA00004123"/>
    </source>
</evidence>
<feature type="compositionally biased region" description="Acidic residues" evidence="6">
    <location>
        <begin position="198"/>
        <end position="210"/>
    </location>
</feature>
<dbReference type="Gene3D" id="2.40.330.10">
    <property type="entry name" value="DNA-binding pseudobarrel domain"/>
    <property type="match status" value="2"/>
</dbReference>
<protein>
    <recommendedName>
        <fullName evidence="7">TF-B3 domain-containing protein</fullName>
    </recommendedName>
</protein>
<dbReference type="GO" id="GO:0005634">
    <property type="term" value="C:nucleus"/>
    <property type="evidence" value="ECO:0007669"/>
    <property type="project" value="UniProtKB-SubCell"/>
</dbReference>
<dbReference type="CDD" id="cd10017">
    <property type="entry name" value="B3_DNA"/>
    <property type="match status" value="2"/>
</dbReference>
<reference evidence="8" key="1">
    <citation type="submission" date="2018-02" db="EMBL/GenBank/DDBJ databases">
        <authorList>
            <person name="Cohen D.B."/>
            <person name="Kent A.D."/>
        </authorList>
    </citation>
    <scope>NUCLEOTIDE SEQUENCE</scope>
</reference>
<evidence type="ECO:0000313" key="8">
    <source>
        <dbReference type="EMBL" id="SPC76669.1"/>
    </source>
</evidence>
<feature type="compositionally biased region" description="Acidic residues" evidence="6">
    <location>
        <begin position="149"/>
        <end position="158"/>
    </location>
</feature>
<evidence type="ECO:0000259" key="7">
    <source>
        <dbReference type="PROSITE" id="PS50863"/>
    </source>
</evidence>
<proteinExistence type="predicted"/>
<dbReference type="AlphaFoldDB" id="A0A2N9EPZ5"/>
<evidence type="ECO:0000256" key="5">
    <source>
        <dbReference type="ARBA" id="ARBA00023242"/>
    </source>
</evidence>
<dbReference type="GO" id="GO:0003677">
    <property type="term" value="F:DNA binding"/>
    <property type="evidence" value="ECO:0007669"/>
    <property type="project" value="UniProtKB-KW"/>
</dbReference>
<dbReference type="Pfam" id="PF02362">
    <property type="entry name" value="B3"/>
    <property type="match status" value="1"/>
</dbReference>
<feature type="region of interest" description="Disordered" evidence="6">
    <location>
        <begin position="177"/>
        <end position="230"/>
    </location>
</feature>
<dbReference type="InterPro" id="IPR003340">
    <property type="entry name" value="B3_DNA-bd"/>
</dbReference>
<dbReference type="EMBL" id="OIVN01000227">
    <property type="protein sequence ID" value="SPC76669.1"/>
    <property type="molecule type" value="Genomic_DNA"/>
</dbReference>
<keyword evidence="5" id="KW-0539">Nucleus</keyword>
<comment type="subcellular location">
    <subcellularLocation>
        <location evidence="1">Nucleus</location>
    </subcellularLocation>
</comment>
<dbReference type="PROSITE" id="PS50863">
    <property type="entry name" value="B3"/>
    <property type="match status" value="1"/>
</dbReference>
<sequence length="465" mass="51610">MGETSKDWNKWAEDIYWSHFQTIHFTQFLLRGYDRQLAIPQKFVDNLKKKLPQSVTLKGPSGLTWNVDLTTNDDTLFFNHGWQEFVQDHSLKETDLLVFRYDGGSQFDVLIFDGNNLCEKGASYFVRKLNSISDGSDGVASPVNSISDDSSDDSDDNETVPSEQCIKSLTANKRTWQNARQCVGSKEPSTTGKSIPSDDSDDSDYSDDSDGIASPVNSISDDSDENETVPSERCIKSLTANKRTWQNAGQCVGSKEPATTGKSTPSDDSDDSDGVASPVNSISDDSSDDSDENETVPSEQCIKDTLFMNDLPAVCSSITKSGAQAQKYASNKRLVTEDEIKNALLLAQAALTDKSFLIVMRPTQCIPSEWETDHLSPENQDNIFLRFNNDTWRTRYNHYPAHCYGAITGGWQHFAIDNNLEEFDVCLFKPAADQMDDSVVLDVSIFWVVQEITPPTLSTPAPKKG</sequence>
<feature type="compositionally biased region" description="Acidic residues" evidence="6">
    <location>
        <begin position="285"/>
        <end position="294"/>
    </location>
</feature>
<organism evidence="8">
    <name type="scientific">Fagus sylvatica</name>
    <name type="common">Beechnut</name>
    <dbReference type="NCBI Taxonomy" id="28930"/>
    <lineage>
        <taxon>Eukaryota</taxon>
        <taxon>Viridiplantae</taxon>
        <taxon>Streptophyta</taxon>
        <taxon>Embryophyta</taxon>
        <taxon>Tracheophyta</taxon>
        <taxon>Spermatophyta</taxon>
        <taxon>Magnoliopsida</taxon>
        <taxon>eudicotyledons</taxon>
        <taxon>Gunneridae</taxon>
        <taxon>Pentapetalae</taxon>
        <taxon>rosids</taxon>
        <taxon>fabids</taxon>
        <taxon>Fagales</taxon>
        <taxon>Fagaceae</taxon>
        <taxon>Fagus</taxon>
    </lineage>
</organism>
<feature type="region of interest" description="Disordered" evidence="6">
    <location>
        <begin position="134"/>
        <end position="162"/>
    </location>
</feature>
<keyword evidence="4" id="KW-0804">Transcription</keyword>
<accession>A0A2N9EPZ5</accession>
<keyword evidence="2" id="KW-0805">Transcription regulation</keyword>
<evidence type="ECO:0000256" key="6">
    <source>
        <dbReference type="SAM" id="MobiDB-lite"/>
    </source>
</evidence>
<dbReference type="SUPFAM" id="SSF101936">
    <property type="entry name" value="DNA-binding pseudobarrel domain"/>
    <property type="match status" value="2"/>
</dbReference>
<dbReference type="InterPro" id="IPR044837">
    <property type="entry name" value="REM16-like"/>
</dbReference>
<dbReference type="InterPro" id="IPR015300">
    <property type="entry name" value="DNA-bd_pseudobarrel_sf"/>
</dbReference>
<feature type="region of interest" description="Disordered" evidence="6">
    <location>
        <begin position="246"/>
        <end position="301"/>
    </location>
</feature>
<dbReference type="PANTHER" id="PTHR31391">
    <property type="entry name" value="B3 DOMAIN-CONTAINING PROTEIN OS11G0197600-RELATED"/>
    <property type="match status" value="1"/>
</dbReference>
<dbReference type="SMART" id="SM01019">
    <property type="entry name" value="B3"/>
    <property type="match status" value="2"/>
</dbReference>
<keyword evidence="3" id="KW-0238">DNA-binding</keyword>
<feature type="domain" description="TF-B3" evidence="7">
    <location>
        <begin position="22"/>
        <end position="115"/>
    </location>
</feature>
<name>A0A2N9EPZ5_FAGSY</name>
<evidence type="ECO:0000256" key="4">
    <source>
        <dbReference type="ARBA" id="ARBA00023163"/>
    </source>
</evidence>
<dbReference type="PANTHER" id="PTHR31391:SF157">
    <property type="entry name" value="B3 DOMAIN-CONTAINING PROTEIN REM16"/>
    <property type="match status" value="1"/>
</dbReference>